<comment type="caution">
    <text evidence="3">The sequence shown here is derived from an EMBL/GenBank/DDBJ whole genome shotgun (WGS) entry which is preliminary data.</text>
</comment>
<proteinExistence type="predicted"/>
<keyword evidence="2" id="KW-0732">Signal</keyword>
<reference evidence="3 4" key="1">
    <citation type="submission" date="2021-07" db="EMBL/GenBank/DDBJ databases">
        <title>Draft genome sequence of carbapenem-resistant Aeromonas spp. in Japan.</title>
        <authorList>
            <person name="Maehana S."/>
            <person name="Suzuki M."/>
            <person name="Kitasato H."/>
        </authorList>
    </citation>
    <scope>NUCLEOTIDE SEQUENCE [LARGE SCALE GENOMIC DNA]</scope>
    <source>
        <strain evidence="3 4">KAM382</strain>
    </source>
</reference>
<evidence type="ECO:0000256" key="1">
    <source>
        <dbReference type="ARBA" id="ARBA00023284"/>
    </source>
</evidence>
<name>A0ABD0B8D5_AERCA</name>
<dbReference type="EMBL" id="BPOP01000022">
    <property type="protein sequence ID" value="GJB92359.1"/>
    <property type="molecule type" value="Genomic_DNA"/>
</dbReference>
<organism evidence="3 4">
    <name type="scientific">Aeromonas caviae</name>
    <name type="common">Aeromonas punctata</name>
    <dbReference type="NCBI Taxonomy" id="648"/>
    <lineage>
        <taxon>Bacteria</taxon>
        <taxon>Pseudomonadati</taxon>
        <taxon>Pseudomonadota</taxon>
        <taxon>Gammaproteobacteria</taxon>
        <taxon>Aeromonadales</taxon>
        <taxon>Aeromonadaceae</taxon>
        <taxon>Aeromonas</taxon>
    </lineage>
</organism>
<dbReference type="SUPFAM" id="SSF52833">
    <property type="entry name" value="Thioredoxin-like"/>
    <property type="match status" value="1"/>
</dbReference>
<dbReference type="PROSITE" id="PS00194">
    <property type="entry name" value="THIOREDOXIN_1"/>
    <property type="match status" value="1"/>
</dbReference>
<dbReference type="AlphaFoldDB" id="A0ABD0B8D5"/>
<feature type="signal peptide" evidence="2">
    <location>
        <begin position="1"/>
        <end position="18"/>
    </location>
</feature>
<evidence type="ECO:0000313" key="4">
    <source>
        <dbReference type="Proteomes" id="UP000737420"/>
    </source>
</evidence>
<protein>
    <submittedName>
        <fullName evidence="3">Conjugal transfer protein TraF</fullName>
    </submittedName>
</protein>
<evidence type="ECO:0000313" key="3">
    <source>
        <dbReference type="EMBL" id="GJB92359.1"/>
    </source>
</evidence>
<dbReference type="InterPro" id="IPR017937">
    <property type="entry name" value="Thioredoxin_CS"/>
</dbReference>
<evidence type="ECO:0000256" key="2">
    <source>
        <dbReference type="SAM" id="SignalP"/>
    </source>
</evidence>
<dbReference type="Pfam" id="PF13728">
    <property type="entry name" value="TraF"/>
    <property type="match status" value="1"/>
</dbReference>
<dbReference type="CDD" id="cd02947">
    <property type="entry name" value="TRX_family"/>
    <property type="match status" value="1"/>
</dbReference>
<dbReference type="RefSeq" id="WP_190284456.1">
    <property type="nucleotide sequence ID" value="NZ_AP024404.1"/>
</dbReference>
<feature type="chain" id="PRO_5044863060" evidence="2">
    <location>
        <begin position="19"/>
        <end position="267"/>
    </location>
</feature>
<dbReference type="Gene3D" id="3.40.30.10">
    <property type="entry name" value="Glutaredoxin"/>
    <property type="match status" value="1"/>
</dbReference>
<dbReference type="InterPro" id="IPR036249">
    <property type="entry name" value="Thioredoxin-like_sf"/>
</dbReference>
<dbReference type="Proteomes" id="UP000737420">
    <property type="component" value="Unassembled WGS sequence"/>
</dbReference>
<gene>
    <name evidence="3" type="ORF">KAM382_24200</name>
</gene>
<accession>A0ABD0B8D5</accession>
<dbReference type="InterPro" id="IPR039555">
    <property type="entry name" value="TraF/TrbB"/>
</dbReference>
<sequence>MRLKIILALALTPCFVGAAPEQKHGIFWYETPPKNPTEITQDEYPKPVVPDAETLFKMHPKQIKKLLNDTLEYAVYALTPEATLDYYKVQDAMRRKSAAFTNLAGYVMLQKPGMNGAMDYPVTKPGNAVRAKQLDQQITNKIREGRDGYALLYFTQPNCPYCVQQSQILSNFKRETGWLIKEVDILRQPEAAAKFNVDRTPVTVLIKKGAGADDWMPVSVGIDSLSNLKGNLYRLIRQLNGEAAPQQFYMDESQTNGFFDPLADKKI</sequence>
<keyword evidence="1" id="KW-0676">Redox-active center</keyword>